<reference evidence="4" key="1">
    <citation type="submission" date="2016-10" db="EMBL/GenBank/DDBJ databases">
        <authorList>
            <person name="Varghese N."/>
            <person name="Submissions S."/>
        </authorList>
    </citation>
    <scope>NUCLEOTIDE SEQUENCE [LARGE SCALE GENOMIC DNA]</scope>
    <source>
        <strain evidence="4">DSM 44142</strain>
    </source>
</reference>
<dbReference type="InterPro" id="IPR036291">
    <property type="entry name" value="NAD(P)-bd_dom_sf"/>
</dbReference>
<dbReference type="PANTHER" id="PTHR12286:SF5">
    <property type="entry name" value="SACCHAROPINE DEHYDROGENASE-LIKE OXIDOREDUCTASE"/>
    <property type="match status" value="1"/>
</dbReference>
<feature type="domain" description="Saccharopine dehydrogenase NADP binding" evidence="2">
    <location>
        <begin position="23"/>
        <end position="149"/>
    </location>
</feature>
<dbReference type="AlphaFoldDB" id="A0A1H1HE69"/>
<sequence length="433" mass="44938">MHPHANAANIATMTAGTREFDLIVFGATGFVGELTARHLAWHAPAGVRIALAGRTQAKLEKLRTALGDGAKDFGIVVADVDQPSTLDAMVARTTVLCSTVGPYALYGETVVGACVNAGTHYTDLTGEVLFARRSIDKFHEQAVANGTKIVHSCGFDSIPSDLGTFLVFEKAKADGAGTLGSTTLVMRDLRGGASGGTIASAIGLADEVSADRDARRVAGRPHSLSVDHTRETPKQPGDLSVVDAKDVDPSLSGSLAPFFMASYNTRVVRRSNGLLDFAYGPDFSYRETMAVPGPALVTKVASHVVQGALAVGMAALAIKPLRPVLDRILPAPGEGPSESSQAKGSFRGEVYTRTTSGRRYRATIGAKLDPGYSGTAVMVGESSLALALDGDAARGGAPLPAHAGVLTPAVALGDALADRLRAQDFTVTVDELT</sequence>
<proteinExistence type="predicted"/>
<evidence type="ECO:0000256" key="1">
    <source>
        <dbReference type="SAM" id="MobiDB-lite"/>
    </source>
</evidence>
<dbReference type="PANTHER" id="PTHR12286">
    <property type="entry name" value="SACCHAROPINE DEHYDROGENASE-LIKE OXIDOREDUCTASE"/>
    <property type="match status" value="1"/>
</dbReference>
<evidence type="ECO:0000313" key="4">
    <source>
        <dbReference type="Proteomes" id="UP000183053"/>
    </source>
</evidence>
<accession>A0A1H1HE69</accession>
<feature type="region of interest" description="Disordered" evidence="1">
    <location>
        <begin position="217"/>
        <end position="236"/>
    </location>
</feature>
<keyword evidence="4" id="KW-1185">Reference proteome</keyword>
<dbReference type="GO" id="GO:0005886">
    <property type="term" value="C:plasma membrane"/>
    <property type="evidence" value="ECO:0007669"/>
    <property type="project" value="TreeGrafter"/>
</dbReference>
<gene>
    <name evidence="3" type="ORF">SAMN04489765_4096</name>
</gene>
<dbReference type="Gene3D" id="3.40.50.720">
    <property type="entry name" value="NAD(P)-binding Rossmann-like Domain"/>
    <property type="match status" value="1"/>
</dbReference>
<evidence type="ECO:0000259" key="2">
    <source>
        <dbReference type="Pfam" id="PF03435"/>
    </source>
</evidence>
<dbReference type="GO" id="GO:0009247">
    <property type="term" value="P:glycolipid biosynthetic process"/>
    <property type="evidence" value="ECO:0007669"/>
    <property type="project" value="TreeGrafter"/>
</dbReference>
<dbReference type="InterPro" id="IPR005097">
    <property type="entry name" value="Sacchrp_dh_NADP-bd"/>
</dbReference>
<dbReference type="SUPFAM" id="SSF51735">
    <property type="entry name" value="NAD(P)-binding Rossmann-fold domains"/>
    <property type="match status" value="1"/>
</dbReference>
<evidence type="ECO:0000313" key="3">
    <source>
        <dbReference type="EMBL" id="SDR23741.1"/>
    </source>
</evidence>
<dbReference type="EMBL" id="FNLF01000002">
    <property type="protein sequence ID" value="SDR23741.1"/>
    <property type="molecule type" value="Genomic_DNA"/>
</dbReference>
<dbReference type="InterPro" id="IPR051276">
    <property type="entry name" value="Saccharopine_DH-like_oxidrdct"/>
</dbReference>
<organism evidence="3 4">
    <name type="scientific">Tsukamurella pulmonis</name>
    <dbReference type="NCBI Taxonomy" id="47312"/>
    <lineage>
        <taxon>Bacteria</taxon>
        <taxon>Bacillati</taxon>
        <taxon>Actinomycetota</taxon>
        <taxon>Actinomycetes</taxon>
        <taxon>Mycobacteriales</taxon>
        <taxon>Tsukamurellaceae</taxon>
        <taxon>Tsukamurella</taxon>
    </lineage>
</organism>
<name>A0A1H1HE69_9ACTN</name>
<protein>
    <submittedName>
        <fullName evidence="3">Uncharacterized conserved protein</fullName>
    </submittedName>
</protein>
<dbReference type="STRING" id="47312.SAMN04489765_4096"/>
<dbReference type="Proteomes" id="UP000183053">
    <property type="component" value="Unassembled WGS sequence"/>
</dbReference>
<dbReference type="Pfam" id="PF03435">
    <property type="entry name" value="Sacchrp_dh_NADP"/>
    <property type="match status" value="1"/>
</dbReference>